<dbReference type="AlphaFoldDB" id="A0A6H9WHB1"/>
<feature type="compositionally biased region" description="Polar residues" evidence="1">
    <location>
        <begin position="119"/>
        <end position="135"/>
    </location>
</feature>
<protein>
    <recommendedName>
        <fullName evidence="4">Minor tail protein</fullName>
    </recommendedName>
</protein>
<gene>
    <name evidence="2" type="ORF">F8O04_12170</name>
</gene>
<dbReference type="OrthoDB" id="9810174at2"/>
<feature type="region of interest" description="Disordered" evidence="1">
    <location>
        <begin position="96"/>
        <end position="135"/>
    </location>
</feature>
<keyword evidence="3" id="KW-1185">Reference proteome</keyword>
<comment type="caution">
    <text evidence="2">The sequence shown here is derived from an EMBL/GenBank/DDBJ whole genome shotgun (WGS) entry which is preliminary data.</text>
</comment>
<dbReference type="RefSeq" id="WP_158029629.1">
    <property type="nucleotide sequence ID" value="NZ_BMHG01000001.1"/>
</dbReference>
<reference evidence="2 3" key="1">
    <citation type="submission" date="2019-09" db="EMBL/GenBank/DDBJ databases">
        <title>Phylogeny of genus Pseudoclavibacter and closely related genus.</title>
        <authorList>
            <person name="Li Y."/>
        </authorList>
    </citation>
    <scope>NUCLEOTIDE SEQUENCE [LARGE SCALE GENOMIC DNA]</scope>
    <source>
        <strain evidence="2 3">EGI 60007</strain>
    </source>
</reference>
<evidence type="ECO:0000313" key="2">
    <source>
        <dbReference type="EMBL" id="KAB1648434.1"/>
    </source>
</evidence>
<evidence type="ECO:0008006" key="4">
    <source>
        <dbReference type="Google" id="ProtNLM"/>
    </source>
</evidence>
<name>A0A6H9WHB1_9MICO</name>
<accession>A0A6H9WHB1</accession>
<proteinExistence type="predicted"/>
<evidence type="ECO:0000256" key="1">
    <source>
        <dbReference type="SAM" id="MobiDB-lite"/>
    </source>
</evidence>
<dbReference type="Proteomes" id="UP000431744">
    <property type="component" value="Unassembled WGS sequence"/>
</dbReference>
<evidence type="ECO:0000313" key="3">
    <source>
        <dbReference type="Proteomes" id="UP000431744"/>
    </source>
</evidence>
<organism evidence="2 3">
    <name type="scientific">Pseudoclavibacter endophyticus</name>
    <dbReference type="NCBI Taxonomy" id="1778590"/>
    <lineage>
        <taxon>Bacteria</taxon>
        <taxon>Bacillati</taxon>
        <taxon>Actinomycetota</taxon>
        <taxon>Actinomycetes</taxon>
        <taxon>Micrococcales</taxon>
        <taxon>Microbacteriaceae</taxon>
        <taxon>Pseudoclavibacter</taxon>
    </lineage>
</organism>
<dbReference type="EMBL" id="WBJY01000002">
    <property type="protein sequence ID" value="KAB1648434.1"/>
    <property type="molecule type" value="Genomic_DNA"/>
</dbReference>
<sequence>MAWVTIADLKGLGFANPRIVNDALVVDLMDGNTLQQAGAVVGDVRGRQGDRGIQGIQGIQGVKGDRGFKGLGLANARVEGDLLVIDVMDGDTKTGELTAGNVRGPQGLKGDKGDKGDTGSASVAINDDQTGTETTWSSSKIGATVQTANTTLGQQISTLLAQKAALQHKHTAADLDSGVLDPARIPAATASARGGLPIATEGEARAGTVNTKGMTPLTVKQAIDALVPAPPVASETVAGVSQRATPAQVLAGADAARHVVPATLAGALAPIRVDAGDAPMLWHDFAGNTTPPNAVQSGQSLGYLPVGGNLSGAGAFTVADGMLDLATPPLGGGAQWGYVEADLGAPVQRQGVEFVWDTRNGTLTDPGMAALIPWNQPGIVAGGNGQTTGLHLIFYSSGTVLAQYRPTTGAAMTTMATWSIPAMSTDASSVHRVEWWRSGDEVIISVDGRDLILKNANLRAGPGESFACWEPYPESGRARFRMRRIWADGGRDVPGARRFGQRRSEALSKPVWRRVPGTGAEISGTANYVGLPNATLQTSAGDSGRLLVTTRCFIKRGSASGMGRMRVAWTADTVNWNAGPAVHLSAAADTNGSTHTPTFIVDGLPPLVPVILRVEVSDQAGITTWVMGDPGSARDLLITAAPIG</sequence>